<feature type="transmembrane region" description="Helical" evidence="1">
    <location>
        <begin position="488"/>
        <end position="511"/>
    </location>
</feature>
<protein>
    <submittedName>
        <fullName evidence="2">Uncharacterized protein</fullName>
    </submittedName>
</protein>
<dbReference type="AlphaFoldDB" id="A0A0M4JSF9"/>
<keyword evidence="1" id="KW-0472">Membrane</keyword>
<organism evidence="2 3">
    <name type="scientific">Spiroplasma cantharicola</name>
    <dbReference type="NCBI Taxonomy" id="362837"/>
    <lineage>
        <taxon>Bacteria</taxon>
        <taxon>Bacillati</taxon>
        <taxon>Mycoplasmatota</taxon>
        <taxon>Mollicutes</taxon>
        <taxon>Entomoplasmatales</taxon>
        <taxon>Spiroplasmataceae</taxon>
        <taxon>Spiroplasma</taxon>
    </lineage>
</organism>
<dbReference type="OrthoDB" id="397686at2"/>
<dbReference type="PATRIC" id="fig|362837.3.peg.401"/>
<dbReference type="KEGG" id="scj:SCANT_v1c03990"/>
<keyword evidence="3" id="KW-1185">Reference proteome</keyword>
<accession>A0A0M4JSF9</accession>
<evidence type="ECO:0000313" key="2">
    <source>
        <dbReference type="EMBL" id="ALD66309.1"/>
    </source>
</evidence>
<evidence type="ECO:0000313" key="3">
    <source>
        <dbReference type="Proteomes" id="UP000063919"/>
    </source>
</evidence>
<proteinExistence type="predicted"/>
<dbReference type="EMBL" id="CP012622">
    <property type="protein sequence ID" value="ALD66309.1"/>
    <property type="molecule type" value="Genomic_DNA"/>
</dbReference>
<dbReference type="Proteomes" id="UP000063919">
    <property type="component" value="Chromosome"/>
</dbReference>
<gene>
    <name evidence="2" type="ORF">SCANT_v1c03990</name>
</gene>
<reference evidence="2 3" key="1">
    <citation type="journal article" date="2015" name="Genome Announc.">
        <title>Complete Genome Sequence of Spiroplasma cantharicola CC-1T (DSM 21588), a Bacterium Isolated from Soldier Beetle (Cantharis carolinus).</title>
        <authorList>
            <person name="Lo W.S."/>
            <person name="Liu P.Y."/>
            <person name="Kuo C.H."/>
        </authorList>
    </citation>
    <scope>NUCLEOTIDE SEQUENCE [LARGE SCALE GENOMIC DNA]</scope>
    <source>
        <strain evidence="2 3">CC-1</strain>
    </source>
</reference>
<keyword evidence="1" id="KW-1133">Transmembrane helix</keyword>
<keyword evidence="1" id="KW-0812">Transmembrane</keyword>
<name>A0A0M4JSF9_9MOLU</name>
<sequence length="524" mass="60445">MKRIIMLWTLLISLFFSFTVSTSEFVKNNITNNNYLKSIKKLNESEQISYKSLIESKSNYMYYGRFLKYYYANSIKISDSDIEIIKNTLKLNGIQTTIYESLFIQNMLASTIMPSIYGASSDAEFFAESFSKWLNTEDILKNKSWEVTNNFYINLLPEIIKQGGTINGTYEDSFTISQKFISLVENSQNKIFYDTTLDSKPTNSLNLKYSNSSIIWENNQQTLDYFLSQLRLETGSLIYLNQNQKDVLRNLASSWMNDSYTPASQTSIEEFNSFNENYYQSFDNLDKTLAAASKDKNNYSGVWLSHIFNNLEEVYLKKTPNSLGVDYEKWSTNDTEKLKEITLKTYNSLYNIIKNDIWVSNILVALILSPDFPLKNNDGSEMNEGTMGYTSTSYYIDKQNNFVSTAYSYIVITGPSLTFKEFNSQYKQGFWSTPYKFSVVVHEIGHALDGFGSKLNMYRNNNYSKTLDYKEFYKGDVFGEYVAQDNTWSILVIILAGSTTAAVLIITYVVLRKKSSKKNIEKVE</sequence>
<evidence type="ECO:0000256" key="1">
    <source>
        <dbReference type="SAM" id="Phobius"/>
    </source>
</evidence>
<dbReference type="RefSeq" id="WP_053946068.1">
    <property type="nucleotide sequence ID" value="NZ_CP012622.1"/>
</dbReference>